<evidence type="ECO:0000256" key="2">
    <source>
        <dbReference type="ARBA" id="ARBA00005466"/>
    </source>
</evidence>
<evidence type="ECO:0000259" key="5">
    <source>
        <dbReference type="PROSITE" id="PS51387"/>
    </source>
</evidence>
<dbReference type="Gene3D" id="3.30.43.10">
    <property type="entry name" value="Uridine Diphospho-n-acetylenolpyruvylglucosamine Reductase, domain 2"/>
    <property type="match status" value="1"/>
</dbReference>
<dbReference type="SUPFAM" id="SSF56176">
    <property type="entry name" value="FAD-binding/transporter-associated domain-like"/>
    <property type="match status" value="1"/>
</dbReference>
<sequence>MPTATSTPNQASGQCPGGQHVKGQRSNSDQSGAKYMGSSAIATTRTTLSPPLKVPIPDTQDQAPRASRLQLERGMGSSMRRGAASNPGLPNRHRSIFAPPLGASPPPGAPPALLGLHRPHPDLCRHLDLHRLFSSTLDQGCSTRSSEPIACTDGTSNCTLTNAFGSFPDRAICRAAGAAYPRTEQELVAVVAAAAVAKRKVKVATRHAHSFTKLVCPGGGEGTIISTRWLNRTVRVDAERRLLTVDSGVVLRDLIEVAAAAGLSLPHAPYWSGVTIGGLLANGGKGGAVHEYVVGMRIVTPAPASQGFAVVRDLGEDHPDLDAAKVSLGVISQDTVHTRVTLELQPLFKRSVTFVTRNDTDLAEQRKVFYRKDDRVDVSTPGDGLNDYLFLRSYAKLGVIAARVADEWLEEKGGDLARCLMARLPTRKVEQEAFGFTGYPVVGFQHRIQAAGSCIDGDGVALPKAPAFVGDVLRLRDLNPRAFGGLDAKLGVLMRYVRASSAHLGKAEDSVDVEVIYYRSYTDGAPRKHAGVVDELEQMALRKYGGRPHWGKKRNFAFDGAIAKYPRAREFGVPRASGATKCWASSSTYPSIVGKGCAFEGLCVCSDDSHCAPGKGYFCRPGKVYKEARVCVFDGDGRRSHGAVDEL</sequence>
<dbReference type="AlphaFoldDB" id="A0A368R6K1"/>
<dbReference type="EMBL" id="CM003532">
    <property type="protein sequence ID" value="RCV25821.1"/>
    <property type="molecule type" value="Genomic_DNA"/>
</dbReference>
<feature type="domain" description="FAD-binding PCMH-type" evidence="5">
    <location>
        <begin position="164"/>
        <end position="347"/>
    </location>
</feature>
<dbReference type="InterPro" id="IPR016167">
    <property type="entry name" value="FAD-bd_PCMH_sub1"/>
</dbReference>
<dbReference type="PANTHER" id="PTHR13878">
    <property type="entry name" value="GULONOLACTONE OXIDASE"/>
    <property type="match status" value="1"/>
</dbReference>
<dbReference type="PROSITE" id="PS51387">
    <property type="entry name" value="FAD_PCMH"/>
    <property type="match status" value="1"/>
</dbReference>
<proteinExistence type="inferred from homology"/>
<evidence type="ECO:0000256" key="1">
    <source>
        <dbReference type="ARBA" id="ARBA00001974"/>
    </source>
</evidence>
<dbReference type="InterPro" id="IPR055154">
    <property type="entry name" value="GULLO2-like_C"/>
</dbReference>
<keyword evidence="3" id="KW-0560">Oxidoreductase</keyword>
<accession>A0A368R6K1</accession>
<evidence type="ECO:0000256" key="3">
    <source>
        <dbReference type="ARBA" id="ARBA00023002"/>
    </source>
</evidence>
<organism evidence="6">
    <name type="scientific">Setaria italica</name>
    <name type="common">Foxtail millet</name>
    <name type="synonym">Panicum italicum</name>
    <dbReference type="NCBI Taxonomy" id="4555"/>
    <lineage>
        <taxon>Eukaryota</taxon>
        <taxon>Viridiplantae</taxon>
        <taxon>Streptophyta</taxon>
        <taxon>Embryophyta</taxon>
        <taxon>Tracheophyta</taxon>
        <taxon>Spermatophyta</taxon>
        <taxon>Magnoliopsida</taxon>
        <taxon>Liliopsida</taxon>
        <taxon>Poales</taxon>
        <taxon>Poaceae</taxon>
        <taxon>PACMAD clade</taxon>
        <taxon>Panicoideae</taxon>
        <taxon>Panicodae</taxon>
        <taxon>Paniceae</taxon>
        <taxon>Cenchrinae</taxon>
        <taxon>Setaria</taxon>
    </lineage>
</organism>
<dbReference type="GO" id="GO:0071949">
    <property type="term" value="F:FAD binding"/>
    <property type="evidence" value="ECO:0007669"/>
    <property type="project" value="InterPro"/>
</dbReference>
<dbReference type="Pfam" id="PF01565">
    <property type="entry name" value="FAD_binding_4"/>
    <property type="match status" value="1"/>
</dbReference>
<dbReference type="STRING" id="4555.A0A368R6K1"/>
<dbReference type="InterPro" id="IPR016169">
    <property type="entry name" value="FAD-bd_PCMH_sub2"/>
</dbReference>
<evidence type="ECO:0000256" key="4">
    <source>
        <dbReference type="SAM" id="MobiDB-lite"/>
    </source>
</evidence>
<reference evidence="6" key="1">
    <citation type="journal article" date="2012" name="Nat. Biotechnol.">
        <title>Reference genome sequence of the model plant Setaria.</title>
        <authorList>
            <person name="Bennetzen J.L."/>
            <person name="Schmutz J."/>
            <person name="Wang H."/>
            <person name="Percifield R."/>
            <person name="Hawkins J."/>
            <person name="Pontaroli A.C."/>
            <person name="Estep M."/>
            <person name="Feng L."/>
            <person name="Vaughn J.N."/>
            <person name="Grimwood J."/>
            <person name="Jenkins J."/>
            <person name="Barry K."/>
            <person name="Lindquist E."/>
            <person name="Hellsten U."/>
            <person name="Deshpande S."/>
            <person name="Wang X."/>
            <person name="Wu X."/>
            <person name="Mitros T."/>
            <person name="Triplett J."/>
            <person name="Yang X."/>
            <person name="Ye C.Y."/>
            <person name="Mauro-Herrera M."/>
            <person name="Wang L."/>
            <person name="Li P."/>
            <person name="Sharma M."/>
            <person name="Sharma R."/>
            <person name="Ronald P.C."/>
            <person name="Panaud O."/>
            <person name="Kellogg E.A."/>
            <person name="Brutnell T.P."/>
            <person name="Doust A.N."/>
            <person name="Tuskan G.A."/>
            <person name="Rokhsar D."/>
            <person name="Devos K.M."/>
        </authorList>
    </citation>
    <scope>NUCLEOTIDE SEQUENCE [LARGE SCALE GENOMIC DNA]</scope>
    <source>
        <strain evidence="6">Yugu1</strain>
    </source>
</reference>
<protein>
    <recommendedName>
        <fullName evidence="5">FAD-binding PCMH-type domain-containing protein</fullName>
    </recommendedName>
</protein>
<feature type="compositionally biased region" description="Polar residues" evidence="4">
    <location>
        <begin position="40"/>
        <end position="49"/>
    </location>
</feature>
<dbReference type="InterPro" id="IPR036318">
    <property type="entry name" value="FAD-bd_PCMH-like_sf"/>
</dbReference>
<dbReference type="OrthoDB" id="610608at2759"/>
<comment type="cofactor">
    <cofactor evidence="1">
        <name>FAD</name>
        <dbReference type="ChEBI" id="CHEBI:57692"/>
    </cofactor>
</comment>
<dbReference type="Gene3D" id="3.30.465.10">
    <property type="match status" value="1"/>
</dbReference>
<dbReference type="PANTHER" id="PTHR13878:SF166">
    <property type="entry name" value="L-GULONOLACTONE OXIDASE"/>
    <property type="match status" value="1"/>
</dbReference>
<dbReference type="InterPro" id="IPR050432">
    <property type="entry name" value="FAD-linked_Oxidoreductases_BP"/>
</dbReference>
<comment type="similarity">
    <text evidence="2">Belongs to the oxygen-dependent FAD-linked oxidoreductase family.</text>
</comment>
<feature type="compositionally biased region" description="Polar residues" evidence="4">
    <location>
        <begin position="1"/>
        <end position="13"/>
    </location>
</feature>
<name>A0A368R6K1_SETIT</name>
<feature type="region of interest" description="Disordered" evidence="4">
    <location>
        <begin position="1"/>
        <end position="110"/>
    </location>
</feature>
<dbReference type="Gene3D" id="3.30.70.2520">
    <property type="match status" value="1"/>
</dbReference>
<dbReference type="InterPro" id="IPR006094">
    <property type="entry name" value="Oxid_FAD_bind_N"/>
</dbReference>
<gene>
    <name evidence="6" type="ORF">SETIT_5G196300v2</name>
</gene>
<evidence type="ECO:0000313" key="6">
    <source>
        <dbReference type="EMBL" id="RCV25821.1"/>
    </source>
</evidence>
<dbReference type="InterPro" id="IPR016166">
    <property type="entry name" value="FAD-bd_PCMH"/>
</dbReference>
<dbReference type="Pfam" id="PF22906">
    <property type="entry name" value="GULLO2-like_3rd"/>
    <property type="match status" value="1"/>
</dbReference>
<reference evidence="6" key="2">
    <citation type="submission" date="2015-07" db="EMBL/GenBank/DDBJ databases">
        <authorList>
            <person name="Noorani M."/>
        </authorList>
    </citation>
    <scope>NUCLEOTIDE SEQUENCE</scope>
    <source>
        <strain evidence="6">Yugu1</strain>
    </source>
</reference>
<dbReference type="GO" id="GO:0016491">
    <property type="term" value="F:oxidoreductase activity"/>
    <property type="evidence" value="ECO:0007669"/>
    <property type="project" value="UniProtKB-KW"/>
</dbReference>